<feature type="compositionally biased region" description="Polar residues" evidence="1">
    <location>
        <begin position="215"/>
        <end position="234"/>
    </location>
</feature>
<reference evidence="2 3" key="1">
    <citation type="submission" date="2021-04" db="EMBL/GenBank/DDBJ databases">
        <authorList>
            <person name="Bliznina A."/>
        </authorList>
    </citation>
    <scope>NUCLEOTIDE SEQUENCE [LARGE SCALE GENOMIC DNA]</scope>
</reference>
<organism evidence="2 3">
    <name type="scientific">Oikopleura dioica</name>
    <name type="common">Tunicate</name>
    <dbReference type="NCBI Taxonomy" id="34765"/>
    <lineage>
        <taxon>Eukaryota</taxon>
        <taxon>Metazoa</taxon>
        <taxon>Chordata</taxon>
        <taxon>Tunicata</taxon>
        <taxon>Appendicularia</taxon>
        <taxon>Copelata</taxon>
        <taxon>Oikopleuridae</taxon>
        <taxon>Oikopleura</taxon>
    </lineage>
</organism>
<protein>
    <submittedName>
        <fullName evidence="2">Oidioi.mRNA.OKI2018_I69.chr1.g361.t1.cds</fullName>
    </submittedName>
</protein>
<evidence type="ECO:0000313" key="2">
    <source>
        <dbReference type="EMBL" id="CAG5102565.1"/>
    </source>
</evidence>
<dbReference type="Proteomes" id="UP001158576">
    <property type="component" value="Chromosome 1"/>
</dbReference>
<evidence type="ECO:0000256" key="1">
    <source>
        <dbReference type="SAM" id="MobiDB-lite"/>
    </source>
</evidence>
<gene>
    <name evidence="2" type="ORF">OKIOD_LOCUS9126</name>
</gene>
<evidence type="ECO:0000313" key="3">
    <source>
        <dbReference type="Proteomes" id="UP001158576"/>
    </source>
</evidence>
<feature type="region of interest" description="Disordered" evidence="1">
    <location>
        <begin position="215"/>
        <end position="237"/>
    </location>
</feature>
<feature type="region of interest" description="Disordered" evidence="1">
    <location>
        <begin position="1"/>
        <end position="44"/>
    </location>
</feature>
<feature type="compositionally biased region" description="Low complexity" evidence="1">
    <location>
        <begin position="16"/>
        <end position="28"/>
    </location>
</feature>
<dbReference type="EMBL" id="OU015566">
    <property type="protein sequence ID" value="CAG5102565.1"/>
    <property type="molecule type" value="Genomic_DNA"/>
</dbReference>
<name>A0ABN7STW2_OIKDI</name>
<accession>A0ABN7STW2</accession>
<keyword evidence="3" id="KW-1185">Reference proteome</keyword>
<proteinExistence type="predicted"/>
<sequence>MGLPPWLANNDPLSPPSNVASNSSTSTSGLERLNLLSGASSQRKRRPFDHLGLVEIPTKRFDGFPLICNRYQNKDNKCASPGSVNNPAIERPHLHAKRKVLHPLNNSVPTTKIPTKSDVSDYKSNETPIEVVDSNANIAGAEVICEISLPAVNSASSMQNSIDSPLEHDRKSIENPLNEVNSSSIDSVTAVNTTILETQSLPAPEQVQLESQSLTVPSSTSEGFVEVSETSPTVSPADPEMVASENVACSPYQVLPVTLPLM</sequence>